<accession>A0AAD6YR47</accession>
<dbReference type="EMBL" id="JARJCW010000003">
    <property type="protein sequence ID" value="KAJ7226882.1"/>
    <property type="molecule type" value="Genomic_DNA"/>
</dbReference>
<comment type="caution">
    <text evidence="1">The sequence shown here is derived from an EMBL/GenBank/DDBJ whole genome shotgun (WGS) entry which is preliminary data.</text>
</comment>
<protein>
    <submittedName>
        <fullName evidence="1">Uncharacterized protein</fullName>
    </submittedName>
</protein>
<evidence type="ECO:0000313" key="1">
    <source>
        <dbReference type="EMBL" id="KAJ7226882.1"/>
    </source>
</evidence>
<organism evidence="1 2">
    <name type="scientific">Mycena pura</name>
    <dbReference type="NCBI Taxonomy" id="153505"/>
    <lineage>
        <taxon>Eukaryota</taxon>
        <taxon>Fungi</taxon>
        <taxon>Dikarya</taxon>
        <taxon>Basidiomycota</taxon>
        <taxon>Agaricomycotina</taxon>
        <taxon>Agaricomycetes</taxon>
        <taxon>Agaricomycetidae</taxon>
        <taxon>Agaricales</taxon>
        <taxon>Marasmiineae</taxon>
        <taxon>Mycenaceae</taxon>
        <taxon>Mycena</taxon>
    </lineage>
</organism>
<keyword evidence="2" id="KW-1185">Reference proteome</keyword>
<name>A0AAD6YR47_9AGAR</name>
<reference evidence="1" key="1">
    <citation type="submission" date="2023-03" db="EMBL/GenBank/DDBJ databases">
        <title>Massive genome expansion in bonnet fungi (Mycena s.s.) driven by repeated elements and novel gene families across ecological guilds.</title>
        <authorList>
            <consortium name="Lawrence Berkeley National Laboratory"/>
            <person name="Harder C.B."/>
            <person name="Miyauchi S."/>
            <person name="Viragh M."/>
            <person name="Kuo A."/>
            <person name="Thoen E."/>
            <person name="Andreopoulos B."/>
            <person name="Lu D."/>
            <person name="Skrede I."/>
            <person name="Drula E."/>
            <person name="Henrissat B."/>
            <person name="Morin E."/>
            <person name="Kohler A."/>
            <person name="Barry K."/>
            <person name="LaButti K."/>
            <person name="Morin E."/>
            <person name="Salamov A."/>
            <person name="Lipzen A."/>
            <person name="Mereny Z."/>
            <person name="Hegedus B."/>
            <person name="Baldrian P."/>
            <person name="Stursova M."/>
            <person name="Weitz H."/>
            <person name="Taylor A."/>
            <person name="Grigoriev I.V."/>
            <person name="Nagy L.G."/>
            <person name="Martin F."/>
            <person name="Kauserud H."/>
        </authorList>
    </citation>
    <scope>NUCLEOTIDE SEQUENCE</scope>
    <source>
        <strain evidence="1">9144</strain>
    </source>
</reference>
<proteinExistence type="predicted"/>
<sequence length="189" mass="20597">MQWPRIASPASRAGPLWLAASTAAQCRVDEIECADDDSDCAAARGRSAAAQSRPIHPHPVLSVGQFHGWRLLSPAPPPAVAAPAPLLEAMVPAALTSESSFVLPVTYRRRTLAWAYEPRNATAAARTAMPTTWALRQTRVLSLRFACAYRAAEYPGFIEAPPPWARLCQQLLRSYGRRGSLRQSILHTS</sequence>
<evidence type="ECO:0000313" key="2">
    <source>
        <dbReference type="Proteomes" id="UP001219525"/>
    </source>
</evidence>
<dbReference type="Proteomes" id="UP001219525">
    <property type="component" value="Unassembled WGS sequence"/>
</dbReference>
<gene>
    <name evidence="1" type="ORF">GGX14DRAFT_627360</name>
</gene>
<dbReference type="AlphaFoldDB" id="A0AAD6YR47"/>